<dbReference type="Proteomes" id="UP001141806">
    <property type="component" value="Unassembled WGS sequence"/>
</dbReference>
<protein>
    <recommendedName>
        <fullName evidence="7">DUF3741 domain-containing protein</fullName>
    </recommendedName>
</protein>
<sequence>MHLFECSQPSKLRTHKRHVDGFEAPRNSLELPTETSQNICTMGSNILYSFQVKQNSSETNCYPSENSMKKLIDGEISKGPETRRNAPSVVARLMGMDVLPSEPKSTIHIKERRNEKSGKKIEREEQAKNILVDSKSLESKHLKQREVNLTSDCKIREFDPFSCIPKSEKPRPREHPQEEELQKFKKEFEGWQAMMVWERSRCVELGRISSQWLAQENLNKEKMALYAGSRRSTEKEKPIELMHHNSLPIQVENSQRSALKPHGFKKEAVNLRKRTQIDDWEQVPLVNRDPKLGKSRVPTKIVILKPGPDRNGSSEDSWAGSPESVQGVGSIEDFLEEVKERLRCEIQGKSVKREMVVRGGGVETPFREKLSDPKEIARNIAKQVRESVTKDLGVTLLRSESTGSYKSEIQVDESSSPEFINRNTRKFLSERLRNVVKRESNVDALKIGIGSSGASVLDNEVRRLRSTRDVLKTEKKGSCMKNMKTEAEMQTRSFSHGQNKHKMFYSGEVSPRNLVRSLSAPVSGTSFGKLLLEDRHILTGAHIWRKHEAVENVPEEVRKMRKERFSLRGKVSNLRSSFALRGKLFGRKIQSEEEVGNSESDSLKDIMSEPTDGINFGNSHENSTEVPPSPASVSSSAHEEFCRPADHPSAISTLEVPLIEDCPVPQVFREISSNLQELRRQLNELECDYSQDMVIREEPLEAKKVELEGTAEAYIRDLLTTSGLYDGLFDGSSSRWDPLGRLINNWVFKEVEESYRRSDKKESCKDHCGKEVDHKLLYDLTNEALLTIFGPSSSVSRFKSKIVGTNMVPPPCGQELLNSVVEKFHAYSYRPMDDSCYSIDHMVARDLGVKPWLSMMDCDVEAIVRELEQRILSELIGDAVRTMCVRYVCRGCSNGACMKAV</sequence>
<comment type="caution">
    <text evidence="5">The sequence shown here is derived from an EMBL/GenBank/DDBJ whole genome shotgun (WGS) entry which is preliminary data.</text>
</comment>
<evidence type="ECO:0000256" key="2">
    <source>
        <dbReference type="SAM" id="MobiDB-lite"/>
    </source>
</evidence>
<keyword evidence="1" id="KW-0175">Coiled coil</keyword>
<evidence type="ECO:0000259" key="3">
    <source>
        <dbReference type="Pfam" id="PF14309"/>
    </source>
</evidence>
<name>A0A9Q0K8D7_9MAGN</name>
<organism evidence="5 6">
    <name type="scientific">Protea cynaroides</name>
    <dbReference type="NCBI Taxonomy" id="273540"/>
    <lineage>
        <taxon>Eukaryota</taxon>
        <taxon>Viridiplantae</taxon>
        <taxon>Streptophyta</taxon>
        <taxon>Embryophyta</taxon>
        <taxon>Tracheophyta</taxon>
        <taxon>Spermatophyta</taxon>
        <taxon>Magnoliopsida</taxon>
        <taxon>Proteales</taxon>
        <taxon>Proteaceae</taxon>
        <taxon>Protea</taxon>
    </lineage>
</organism>
<gene>
    <name evidence="5" type="ORF">NE237_017633</name>
</gene>
<dbReference type="AlphaFoldDB" id="A0A9Q0K8D7"/>
<dbReference type="Pfam" id="PF14309">
    <property type="entry name" value="DUF4378"/>
    <property type="match status" value="1"/>
</dbReference>
<dbReference type="PANTHER" id="PTHR40836">
    <property type="entry name" value="RB1-INDUCIBLE COILED-COIL PROTEIN"/>
    <property type="match status" value="1"/>
</dbReference>
<proteinExistence type="predicted"/>
<reference evidence="5" key="1">
    <citation type="journal article" date="2023" name="Plant J.">
        <title>The genome of the king protea, Protea cynaroides.</title>
        <authorList>
            <person name="Chang J."/>
            <person name="Duong T.A."/>
            <person name="Schoeman C."/>
            <person name="Ma X."/>
            <person name="Roodt D."/>
            <person name="Barker N."/>
            <person name="Li Z."/>
            <person name="Van de Peer Y."/>
            <person name="Mizrachi E."/>
        </authorList>
    </citation>
    <scope>NUCLEOTIDE SEQUENCE</scope>
    <source>
        <tissue evidence="5">Young leaves</tissue>
    </source>
</reference>
<dbReference type="OrthoDB" id="446244at2759"/>
<accession>A0A9Q0K8D7</accession>
<feature type="coiled-coil region" evidence="1">
    <location>
        <begin position="668"/>
        <end position="695"/>
    </location>
</feature>
<dbReference type="Pfam" id="PF14383">
    <property type="entry name" value="VARLMGL"/>
    <property type="match status" value="1"/>
</dbReference>
<dbReference type="InterPro" id="IPR032795">
    <property type="entry name" value="DUF3741-assoc"/>
</dbReference>
<evidence type="ECO:0008006" key="7">
    <source>
        <dbReference type="Google" id="ProtNLM"/>
    </source>
</evidence>
<evidence type="ECO:0000256" key="1">
    <source>
        <dbReference type="SAM" id="Coils"/>
    </source>
</evidence>
<keyword evidence="6" id="KW-1185">Reference proteome</keyword>
<feature type="region of interest" description="Disordered" evidence="2">
    <location>
        <begin position="615"/>
        <end position="635"/>
    </location>
</feature>
<dbReference type="PANTHER" id="PTHR40836:SF4">
    <property type="entry name" value="RB1-INDUCIBLE COILED-COIL PROTEIN"/>
    <property type="match status" value="1"/>
</dbReference>
<evidence type="ECO:0000313" key="5">
    <source>
        <dbReference type="EMBL" id="KAJ4965784.1"/>
    </source>
</evidence>
<feature type="domain" description="DUF3741" evidence="4">
    <location>
        <begin position="78"/>
        <end position="102"/>
    </location>
</feature>
<feature type="domain" description="DUF4378" evidence="3">
    <location>
        <begin position="713"/>
        <end position="877"/>
    </location>
</feature>
<dbReference type="EMBL" id="JAMYWD010000007">
    <property type="protein sequence ID" value="KAJ4965784.1"/>
    <property type="molecule type" value="Genomic_DNA"/>
</dbReference>
<dbReference type="InterPro" id="IPR025486">
    <property type="entry name" value="DUF4378"/>
</dbReference>
<evidence type="ECO:0000313" key="6">
    <source>
        <dbReference type="Proteomes" id="UP001141806"/>
    </source>
</evidence>
<feature type="compositionally biased region" description="Polar residues" evidence="2">
    <location>
        <begin position="616"/>
        <end position="625"/>
    </location>
</feature>
<feature type="region of interest" description="Disordered" evidence="2">
    <location>
        <begin position="304"/>
        <end position="325"/>
    </location>
</feature>
<evidence type="ECO:0000259" key="4">
    <source>
        <dbReference type="Pfam" id="PF14383"/>
    </source>
</evidence>